<dbReference type="GO" id="GO:0046872">
    <property type="term" value="F:metal ion binding"/>
    <property type="evidence" value="ECO:0007669"/>
    <property type="project" value="UniProtKB-KW"/>
</dbReference>
<comment type="similarity">
    <text evidence="1">Belongs to the alkB family.</text>
</comment>
<dbReference type="Pfam" id="PF13532">
    <property type="entry name" value="2OG-FeII_Oxy_2"/>
    <property type="match status" value="1"/>
</dbReference>
<accession>A4S8Q1</accession>
<dbReference type="InterPro" id="IPR027450">
    <property type="entry name" value="AlkB-like"/>
</dbReference>
<dbReference type="eggNOG" id="KOG3200">
    <property type="taxonomic scope" value="Eukaryota"/>
</dbReference>
<evidence type="ECO:0000313" key="8">
    <source>
        <dbReference type="Proteomes" id="UP000001568"/>
    </source>
</evidence>
<feature type="non-terminal residue" evidence="7">
    <location>
        <position position="1"/>
    </location>
</feature>
<evidence type="ECO:0000256" key="2">
    <source>
        <dbReference type="ARBA" id="ARBA00022723"/>
    </source>
</evidence>
<dbReference type="KEGG" id="olu:OSTLU_7494"/>
<keyword evidence="8" id="KW-1185">Reference proteome</keyword>
<dbReference type="Proteomes" id="UP000001568">
    <property type="component" value="Chromosome 15"/>
</dbReference>
<evidence type="ECO:0000313" key="7">
    <source>
        <dbReference type="EMBL" id="ABO99960.1"/>
    </source>
</evidence>
<dbReference type="Gene3D" id="2.60.120.1520">
    <property type="match status" value="1"/>
</dbReference>
<dbReference type="RefSeq" id="XP_001421667.1">
    <property type="nucleotide sequence ID" value="XM_001421630.1"/>
</dbReference>
<organism evidence="7 8">
    <name type="scientific">Ostreococcus lucimarinus (strain CCE9901)</name>
    <dbReference type="NCBI Taxonomy" id="436017"/>
    <lineage>
        <taxon>Eukaryota</taxon>
        <taxon>Viridiplantae</taxon>
        <taxon>Chlorophyta</taxon>
        <taxon>Mamiellophyceae</taxon>
        <taxon>Mamiellales</taxon>
        <taxon>Bathycoccaceae</taxon>
        <taxon>Ostreococcus</taxon>
    </lineage>
</organism>
<dbReference type="SUPFAM" id="SSF51197">
    <property type="entry name" value="Clavaminate synthase-like"/>
    <property type="match status" value="1"/>
</dbReference>
<reference evidence="7 8" key="1">
    <citation type="journal article" date="2007" name="Proc. Natl. Acad. Sci. U.S.A.">
        <title>The tiny eukaryote Ostreococcus provides genomic insights into the paradox of plankton speciation.</title>
        <authorList>
            <person name="Palenik B."/>
            <person name="Grimwood J."/>
            <person name="Aerts A."/>
            <person name="Rouze P."/>
            <person name="Salamov A."/>
            <person name="Putnam N."/>
            <person name="Dupont C."/>
            <person name="Jorgensen R."/>
            <person name="Derelle E."/>
            <person name="Rombauts S."/>
            <person name="Zhou K."/>
            <person name="Otillar R."/>
            <person name="Merchant S.S."/>
            <person name="Podell S."/>
            <person name="Gaasterland T."/>
            <person name="Napoli C."/>
            <person name="Gendler K."/>
            <person name="Manuell A."/>
            <person name="Tai V."/>
            <person name="Vallon O."/>
            <person name="Piganeau G."/>
            <person name="Jancek S."/>
            <person name="Heijde M."/>
            <person name="Jabbari K."/>
            <person name="Bowler C."/>
            <person name="Lohr M."/>
            <person name="Robbens S."/>
            <person name="Werner G."/>
            <person name="Dubchak I."/>
            <person name="Pazour G.J."/>
            <person name="Ren Q."/>
            <person name="Paulsen I."/>
            <person name="Delwiche C."/>
            <person name="Schmutz J."/>
            <person name="Rokhsar D."/>
            <person name="Van de Peer Y."/>
            <person name="Moreau H."/>
            <person name="Grigoriev I.V."/>
        </authorList>
    </citation>
    <scope>NUCLEOTIDE SEQUENCE [LARGE SCALE GENOMIC DNA]</scope>
    <source>
        <strain evidence="7 8">CCE9901</strain>
    </source>
</reference>
<keyword evidence="2" id="KW-0479">Metal-binding</keyword>
<dbReference type="PANTHER" id="PTHR46030:SF1">
    <property type="entry name" value="ALPHA-KETOGLUTARATE-DEPENDENT DIOXYGENASE ALKB HOMOLOG 6"/>
    <property type="match status" value="1"/>
</dbReference>
<evidence type="ECO:0000256" key="5">
    <source>
        <dbReference type="ARBA" id="ARBA00023004"/>
    </source>
</evidence>
<evidence type="ECO:0000256" key="1">
    <source>
        <dbReference type="ARBA" id="ARBA00007879"/>
    </source>
</evidence>
<sequence>PGLAYCREFIGARDAEFVESALLREPAAWWTKGRGRRVMNAGGTSPSRLYREGDDEAIPTYLRELVEVLVRRKASERAANHVLVNEYDADGFISPHSDGDVYAPDVQILTLRSSALIEFWPAEGATAGDFDECDNIDAPRPVVSVLLEPRSLLMYRGEAYRLRHGIRARVKDVVAAETANARELGLEIGDVVERNPAGRLSVVFVRK</sequence>
<dbReference type="Gramene" id="ABO99960">
    <property type="protein sequence ID" value="ABO99960"/>
    <property type="gene ID" value="OSTLU_7494"/>
</dbReference>
<keyword evidence="5" id="KW-0408">Iron</keyword>
<dbReference type="STRING" id="436017.A4S8Q1"/>
<evidence type="ECO:0000256" key="4">
    <source>
        <dbReference type="ARBA" id="ARBA00023002"/>
    </source>
</evidence>
<dbReference type="PANTHER" id="PTHR46030">
    <property type="entry name" value="ALPHA-KETOGLUTARATE-DEPENDENT DIOXYGENASE ALKB HOMOLOG 6"/>
    <property type="match status" value="1"/>
</dbReference>
<feature type="non-terminal residue" evidence="7">
    <location>
        <position position="207"/>
    </location>
</feature>
<keyword evidence="4" id="KW-0560">Oxidoreductase</keyword>
<dbReference type="AlphaFoldDB" id="A4S8Q1"/>
<evidence type="ECO:0000259" key="6">
    <source>
        <dbReference type="Pfam" id="PF13532"/>
    </source>
</evidence>
<dbReference type="EMBL" id="CP000595">
    <property type="protein sequence ID" value="ABO99960.1"/>
    <property type="molecule type" value="Genomic_DNA"/>
</dbReference>
<protein>
    <recommendedName>
        <fullName evidence="6">Alpha-ketoglutarate-dependent dioxygenase AlkB-like domain-containing protein</fullName>
    </recommendedName>
</protein>
<proteinExistence type="inferred from homology"/>
<gene>
    <name evidence="7" type="ORF">OSTLU_7494</name>
</gene>
<dbReference type="GeneID" id="5005777"/>
<dbReference type="InterPro" id="IPR032862">
    <property type="entry name" value="ALKBH6"/>
</dbReference>
<dbReference type="GO" id="GO:0051213">
    <property type="term" value="F:dioxygenase activity"/>
    <property type="evidence" value="ECO:0007669"/>
    <property type="project" value="UniProtKB-KW"/>
</dbReference>
<dbReference type="OMA" id="IFKLWPR"/>
<dbReference type="OrthoDB" id="412814at2759"/>
<evidence type="ECO:0000256" key="3">
    <source>
        <dbReference type="ARBA" id="ARBA00022964"/>
    </source>
</evidence>
<dbReference type="GO" id="GO:0005634">
    <property type="term" value="C:nucleus"/>
    <property type="evidence" value="ECO:0007669"/>
    <property type="project" value="TreeGrafter"/>
</dbReference>
<dbReference type="HOGENOM" id="CLU_1329320_0_0_1"/>
<keyword evidence="3" id="KW-0223">Dioxygenase</keyword>
<feature type="domain" description="Alpha-ketoglutarate-dependent dioxygenase AlkB-like" evidence="6">
    <location>
        <begin position="56"/>
        <end position="173"/>
    </location>
</feature>
<name>A4S8Q1_OSTLU</name>